<feature type="domain" description="HTH myb-type" evidence="6">
    <location>
        <begin position="532"/>
        <end position="580"/>
    </location>
</feature>
<evidence type="ECO:0000313" key="8">
    <source>
        <dbReference type="Proteomes" id="UP000235786"/>
    </source>
</evidence>
<protein>
    <recommendedName>
        <fullName evidence="9">DNA-binding protein</fullName>
    </recommendedName>
</protein>
<dbReference type="GO" id="GO:0000976">
    <property type="term" value="F:transcription cis-regulatory region binding"/>
    <property type="evidence" value="ECO:0007669"/>
    <property type="project" value="TreeGrafter"/>
</dbReference>
<evidence type="ECO:0000256" key="4">
    <source>
        <dbReference type="SAM" id="MobiDB-lite"/>
    </source>
</evidence>
<feature type="compositionally biased region" description="Basic residues" evidence="4">
    <location>
        <begin position="1306"/>
        <end position="1327"/>
    </location>
</feature>
<dbReference type="Proteomes" id="UP000235786">
    <property type="component" value="Unassembled WGS sequence"/>
</dbReference>
<dbReference type="PROSITE" id="PS50090">
    <property type="entry name" value="MYB_LIKE"/>
    <property type="match status" value="2"/>
</dbReference>
<feature type="region of interest" description="Disordered" evidence="4">
    <location>
        <begin position="932"/>
        <end position="1327"/>
    </location>
</feature>
<evidence type="ECO:0008006" key="9">
    <source>
        <dbReference type="Google" id="ProtNLM"/>
    </source>
</evidence>
<dbReference type="InterPro" id="IPR001005">
    <property type="entry name" value="SANT/Myb"/>
</dbReference>
<dbReference type="EMBL" id="KZ613943">
    <property type="protein sequence ID" value="PMD42697.1"/>
    <property type="molecule type" value="Genomic_DNA"/>
</dbReference>
<feature type="compositionally biased region" description="Basic and acidic residues" evidence="4">
    <location>
        <begin position="1168"/>
        <end position="1182"/>
    </location>
</feature>
<feature type="compositionally biased region" description="Basic and acidic residues" evidence="4">
    <location>
        <begin position="273"/>
        <end position="287"/>
    </location>
</feature>
<dbReference type="OrthoDB" id="39591at2759"/>
<dbReference type="PANTHER" id="PTHR46380:SF2">
    <property type="entry name" value="CYCLIN-D-BINDING MYB-LIKE TRANSCRIPTION FACTOR 1"/>
    <property type="match status" value="1"/>
</dbReference>
<dbReference type="PANTHER" id="PTHR46380">
    <property type="entry name" value="CYCLIN-D-BINDING MYB-LIKE TRANSCRIPTION FACTOR 1"/>
    <property type="match status" value="1"/>
</dbReference>
<feature type="compositionally biased region" description="Low complexity" evidence="4">
    <location>
        <begin position="445"/>
        <end position="461"/>
    </location>
</feature>
<comment type="subcellular location">
    <subcellularLocation>
        <location evidence="1">Nucleus</location>
    </subcellularLocation>
</comment>
<reference evidence="7 8" key="1">
    <citation type="submission" date="2016-04" db="EMBL/GenBank/DDBJ databases">
        <title>A degradative enzymes factory behind the ericoid mycorrhizal symbiosis.</title>
        <authorList>
            <consortium name="DOE Joint Genome Institute"/>
            <person name="Martino E."/>
            <person name="Morin E."/>
            <person name="Grelet G."/>
            <person name="Kuo A."/>
            <person name="Kohler A."/>
            <person name="Daghino S."/>
            <person name="Barry K."/>
            <person name="Choi C."/>
            <person name="Cichocki N."/>
            <person name="Clum A."/>
            <person name="Copeland A."/>
            <person name="Hainaut M."/>
            <person name="Haridas S."/>
            <person name="Labutti K."/>
            <person name="Lindquist E."/>
            <person name="Lipzen A."/>
            <person name="Khouja H.-R."/>
            <person name="Murat C."/>
            <person name="Ohm R."/>
            <person name="Olson A."/>
            <person name="Spatafora J."/>
            <person name="Veneault-Fourrey C."/>
            <person name="Henrissat B."/>
            <person name="Grigoriev I."/>
            <person name="Martin F."/>
            <person name="Perotto S."/>
        </authorList>
    </citation>
    <scope>NUCLEOTIDE SEQUENCE [LARGE SCALE GENOMIC DNA]</scope>
    <source>
        <strain evidence="7 8">F</strain>
    </source>
</reference>
<evidence type="ECO:0000256" key="3">
    <source>
        <dbReference type="ARBA" id="ARBA00023242"/>
    </source>
</evidence>
<dbReference type="SMART" id="SM00717">
    <property type="entry name" value="SANT"/>
    <property type="match status" value="4"/>
</dbReference>
<feature type="compositionally biased region" description="Acidic residues" evidence="4">
    <location>
        <begin position="1158"/>
        <end position="1167"/>
    </location>
</feature>
<sequence>MSRWFKFWTSSQPTIKQEAAESDASEHEVKGTKEGDMDVDMDVGLEEMIAIAQQEQEQREGKGEKEKRGGKKGRKGRKSRDLVKEPENEGQKLGEEGVNQNDDEEVPQLVEVIQEDIETSLGFRRKGRPNGSTTKRKRKSIEDDAPFRPGGVVPEEEEPPTLNEIKSANNKGRNTRSSKSRSELVEEDTDEDEPPQLKGMNDPPQEQATQDSVPEDGEESIPENLSDLSNKLRRAKKNAAVSPRRTVQVVIEPDVAHNDDPAAGLHKPLTPAHVERNRSHSTSHEEPPSNSTKDARLGASTEPEEEAEMTPKKPSKKALGKRKASDIDVSTSTSKKRKMQKDKAAGTPELASFGFIADPERRPTPMFTPINAPRASVLPPSGQRPNPPVKPLAYVDSDENIFVPEVPVLKSSERKKKRRLPVGDDAPNPQTPQNKGSRKSKTPKSPKSAAKTPQAKTPATSRTGKLTNEQFEAILAAVEGFREENDLTEFGINEIIQKDAKADTVGLWKRIHDAVPDAPRRSVQSMCRRKFHNFEARGQWTEEQDQELRDAYEKYPAKWKQIGETLNRFHEDCRDRWRNYGVCGDNMRKDAWDKEEEERLREVVQGCIESIREMKRVSTDANDKAKSDESLVDWNVVSQNMDRTRSRLQCLQKWKKMKEREEVIINDPVLAKPISETWRGAEAEDVARKMTPKEKLLLLYAVRESGAGREGKIPWRRVQEEVPGQPRKMTMKVAFREMRQHIEDNQEMALQDIVDLLVDAYEASVPSEPVGFDDNFELFRSSQKLLSNKKRKSRPKGAAEAEAQSSSDDNGEGPNTISKPKRRKTRLSEKFVVDNDEDADDIYAVPRDEPRTKSKRRRTASSLPAEETQFGSSATKNKRKLRDRMKSIGQSQSQSQERDDQRHSELSDVYTALESLKTGTSRARRAAAIEAAKSKGKQVLSEEQVVESDEEEQPPVEETPAERRAKAKRKRAFGKLSPSEERVVENGDEEAPSRNEGQSEHEDMEVDEEDPADAEEPSVHEDEPIANGASAEDDEEQSANETDPEVNEELSRNESEPSAYQEIEVDKDEIDLYKHDTLISPDPSEADEEEPSLAEETRSEKEEELPANQILEDDDDAMDMDNDDITYTAPGGPEAEDDDSLLEDEEDKHIETDQESVGLDEYEDEEETTHHDQESVDLDAARDASANEDMEVDEEEPSVAEGKPSTNGFHEEESSQNYGSDAETDFHGFQTEAGSVDLDTAVQTSHRHKSSSPAPSGEDTPKANGLLNGLAKGYNYHEEVSSDDDDMSDIPAKIIPKAKVVEAKREKKPKKDKKSKSKSKKRISGFR</sequence>
<feature type="region of interest" description="Disordered" evidence="4">
    <location>
        <begin position="1"/>
        <end position="466"/>
    </location>
</feature>
<feature type="compositionally biased region" description="Basic and acidic residues" evidence="4">
    <location>
        <begin position="896"/>
        <end position="906"/>
    </location>
</feature>
<feature type="compositionally biased region" description="Acidic residues" evidence="4">
    <location>
        <begin position="1084"/>
        <end position="1093"/>
    </location>
</feature>
<evidence type="ECO:0000313" key="7">
    <source>
        <dbReference type="EMBL" id="PMD42697.1"/>
    </source>
</evidence>
<dbReference type="GO" id="GO:0005634">
    <property type="term" value="C:nucleus"/>
    <property type="evidence" value="ECO:0007669"/>
    <property type="project" value="UniProtKB-SubCell"/>
</dbReference>
<feature type="compositionally biased region" description="Basic and acidic residues" evidence="4">
    <location>
        <begin position="978"/>
        <end position="1001"/>
    </location>
</feature>
<evidence type="ECO:0000259" key="5">
    <source>
        <dbReference type="PROSITE" id="PS50090"/>
    </source>
</evidence>
<feature type="compositionally biased region" description="Acidic residues" evidence="4">
    <location>
        <begin position="185"/>
        <end position="194"/>
    </location>
</feature>
<feature type="compositionally biased region" description="Polar residues" evidence="4">
    <location>
        <begin position="804"/>
        <end position="818"/>
    </location>
</feature>
<feature type="compositionally biased region" description="Acidic residues" evidence="4">
    <location>
        <begin position="944"/>
        <end position="955"/>
    </location>
</feature>
<dbReference type="InterPro" id="IPR017930">
    <property type="entry name" value="Myb_dom"/>
</dbReference>
<feature type="region of interest" description="Disordered" evidence="4">
    <location>
        <begin position="786"/>
        <end position="907"/>
    </location>
</feature>
<feature type="compositionally biased region" description="Basic and acidic residues" evidence="4">
    <location>
        <begin position="79"/>
        <end position="95"/>
    </location>
</feature>
<dbReference type="InterPro" id="IPR051651">
    <property type="entry name" value="DMTF1_DNA-bind_reg"/>
</dbReference>
<feature type="compositionally biased region" description="Basic residues" evidence="4">
    <location>
        <begin position="68"/>
        <end position="78"/>
    </location>
</feature>
<evidence type="ECO:0000256" key="1">
    <source>
        <dbReference type="ARBA" id="ARBA00004123"/>
    </source>
</evidence>
<dbReference type="Pfam" id="PF13921">
    <property type="entry name" value="Myb_DNA-bind_6"/>
    <property type="match status" value="1"/>
</dbReference>
<feature type="compositionally biased region" description="Acidic residues" evidence="4">
    <location>
        <begin position="1111"/>
        <end position="1124"/>
    </location>
</feature>
<keyword evidence="2" id="KW-0238">DNA-binding</keyword>
<feature type="compositionally biased region" description="Basic residues" evidence="4">
    <location>
        <begin position="123"/>
        <end position="139"/>
    </location>
</feature>
<feature type="domain" description="Myb-like" evidence="5">
    <location>
        <begin position="584"/>
        <end position="658"/>
    </location>
</feature>
<feature type="compositionally biased region" description="Low complexity" evidence="4">
    <location>
        <begin position="46"/>
        <end position="55"/>
    </location>
</feature>
<name>A0A2J6RW03_HYAVF</name>
<dbReference type="STRING" id="1149755.A0A2J6RW03"/>
<accession>A0A2J6RW03</accession>
<feature type="domain" description="Myb-like" evidence="5">
    <location>
        <begin position="537"/>
        <end position="581"/>
    </location>
</feature>
<feature type="compositionally biased region" description="Acidic residues" evidence="4">
    <location>
        <begin position="1002"/>
        <end position="1016"/>
    </location>
</feature>
<proteinExistence type="predicted"/>
<keyword evidence="3" id="KW-0539">Nucleus</keyword>
<gene>
    <name evidence="7" type="ORF">L207DRAFT_457172</name>
</gene>
<dbReference type="Gene3D" id="1.10.10.60">
    <property type="entry name" value="Homeodomain-like"/>
    <property type="match status" value="2"/>
</dbReference>
<dbReference type="CDD" id="cd00167">
    <property type="entry name" value="SANT"/>
    <property type="match status" value="1"/>
</dbReference>
<feature type="compositionally biased region" description="Acidic residues" evidence="4">
    <location>
        <begin position="1186"/>
        <end position="1198"/>
    </location>
</feature>
<feature type="compositionally biased region" description="Acidic residues" evidence="4">
    <location>
        <begin position="1031"/>
        <end position="1048"/>
    </location>
</feature>
<dbReference type="GO" id="GO:0003700">
    <property type="term" value="F:DNA-binding transcription factor activity"/>
    <property type="evidence" value="ECO:0007669"/>
    <property type="project" value="TreeGrafter"/>
</dbReference>
<organism evidence="7 8">
    <name type="scientific">Hyaloscypha variabilis (strain UAMH 11265 / GT02V1 / F)</name>
    <name type="common">Meliniomyces variabilis</name>
    <dbReference type="NCBI Taxonomy" id="1149755"/>
    <lineage>
        <taxon>Eukaryota</taxon>
        <taxon>Fungi</taxon>
        <taxon>Dikarya</taxon>
        <taxon>Ascomycota</taxon>
        <taxon>Pezizomycotina</taxon>
        <taxon>Leotiomycetes</taxon>
        <taxon>Helotiales</taxon>
        <taxon>Hyaloscyphaceae</taxon>
        <taxon>Hyaloscypha</taxon>
        <taxon>Hyaloscypha variabilis</taxon>
    </lineage>
</organism>
<dbReference type="InterPro" id="IPR009057">
    <property type="entry name" value="Homeodomain-like_sf"/>
</dbReference>
<feature type="compositionally biased region" description="Basic and acidic residues" evidence="4">
    <location>
        <begin position="56"/>
        <end position="67"/>
    </location>
</feature>
<feature type="compositionally biased region" description="Acidic residues" evidence="4">
    <location>
        <begin position="1134"/>
        <end position="1146"/>
    </location>
</feature>
<evidence type="ECO:0000256" key="2">
    <source>
        <dbReference type="ARBA" id="ARBA00023125"/>
    </source>
</evidence>
<dbReference type="SUPFAM" id="SSF46689">
    <property type="entry name" value="Homeodomain-like"/>
    <property type="match status" value="1"/>
</dbReference>
<feature type="compositionally biased region" description="Basic and acidic residues" evidence="4">
    <location>
        <begin position="24"/>
        <end position="36"/>
    </location>
</feature>
<keyword evidence="8" id="KW-1185">Reference proteome</keyword>
<feature type="compositionally biased region" description="Basic residues" evidence="4">
    <location>
        <begin position="313"/>
        <end position="322"/>
    </location>
</feature>
<dbReference type="PROSITE" id="PS51294">
    <property type="entry name" value="HTH_MYB"/>
    <property type="match status" value="1"/>
</dbReference>
<evidence type="ECO:0000259" key="6">
    <source>
        <dbReference type="PROSITE" id="PS51294"/>
    </source>
</evidence>